<evidence type="ECO:0008006" key="2">
    <source>
        <dbReference type="Google" id="ProtNLM"/>
    </source>
</evidence>
<comment type="caution">
    <text evidence="1">The sequence shown here is derived from an EMBL/GenBank/DDBJ whole genome shotgun (WGS) entry which is preliminary data.</text>
</comment>
<accession>X1BYL1</accession>
<sequence>MSTGLFYHPIFLEHDTGWGHPERAQRLVAILDEIEKEKI</sequence>
<dbReference type="AlphaFoldDB" id="X1BYL1"/>
<dbReference type="InterPro" id="IPR023696">
    <property type="entry name" value="Ureohydrolase_dom_sf"/>
</dbReference>
<dbReference type="EMBL" id="BART01022803">
    <property type="protein sequence ID" value="GAH00911.1"/>
    <property type="molecule type" value="Genomic_DNA"/>
</dbReference>
<organism evidence="1">
    <name type="scientific">marine sediment metagenome</name>
    <dbReference type="NCBI Taxonomy" id="412755"/>
    <lineage>
        <taxon>unclassified sequences</taxon>
        <taxon>metagenomes</taxon>
        <taxon>ecological metagenomes</taxon>
    </lineage>
</organism>
<gene>
    <name evidence="1" type="ORF">S01H4_41660</name>
</gene>
<proteinExistence type="predicted"/>
<reference evidence="1" key="1">
    <citation type="journal article" date="2014" name="Front. Microbiol.">
        <title>High frequency of phylogenetically diverse reductive dehalogenase-homologous genes in deep subseafloor sedimentary metagenomes.</title>
        <authorList>
            <person name="Kawai M."/>
            <person name="Futagami T."/>
            <person name="Toyoda A."/>
            <person name="Takaki Y."/>
            <person name="Nishi S."/>
            <person name="Hori S."/>
            <person name="Arai W."/>
            <person name="Tsubouchi T."/>
            <person name="Morono Y."/>
            <person name="Uchiyama I."/>
            <person name="Ito T."/>
            <person name="Fujiyama A."/>
            <person name="Inagaki F."/>
            <person name="Takami H."/>
        </authorList>
    </citation>
    <scope>NUCLEOTIDE SEQUENCE</scope>
    <source>
        <strain evidence="1">Expedition CK06-06</strain>
    </source>
</reference>
<protein>
    <recommendedName>
        <fullName evidence="2">Histone deacetylase domain-containing protein</fullName>
    </recommendedName>
</protein>
<dbReference type="SUPFAM" id="SSF52768">
    <property type="entry name" value="Arginase/deacetylase"/>
    <property type="match status" value="1"/>
</dbReference>
<name>X1BYL1_9ZZZZ</name>
<evidence type="ECO:0000313" key="1">
    <source>
        <dbReference type="EMBL" id="GAH00911.1"/>
    </source>
</evidence>